<dbReference type="GO" id="GO:0005737">
    <property type="term" value="C:cytoplasm"/>
    <property type="evidence" value="ECO:0007669"/>
    <property type="project" value="TreeGrafter"/>
</dbReference>
<proteinExistence type="predicted"/>
<name>A0A095C930_SCHHA</name>
<reference evidence="2" key="1">
    <citation type="journal article" date="2012" name="Nat. Genet.">
        <title>Whole-genome sequence of Schistosoma haematobium.</title>
        <authorList>
            <person name="Young N.D."/>
            <person name="Jex A.R."/>
            <person name="Li B."/>
            <person name="Liu S."/>
            <person name="Yang L."/>
            <person name="Xiong Z."/>
            <person name="Li Y."/>
            <person name="Cantacessi C."/>
            <person name="Hall R.S."/>
            <person name="Xu X."/>
            <person name="Chen F."/>
            <person name="Wu X."/>
            <person name="Zerlotini A."/>
            <person name="Oliveira G."/>
            <person name="Hofmann A."/>
            <person name="Zhang G."/>
            <person name="Fang X."/>
            <person name="Kang Y."/>
            <person name="Campbell B.E."/>
            <person name="Loukas A."/>
            <person name="Ranganathan S."/>
            <person name="Rollinson D."/>
            <person name="Rinaldi G."/>
            <person name="Brindley P.J."/>
            <person name="Yang H."/>
            <person name="Wang J."/>
            <person name="Wang J."/>
            <person name="Gasser R.B."/>
        </authorList>
    </citation>
    <scope>NUCLEOTIDE SEQUENCE [LARGE SCALE GENOMIC DNA]</scope>
</reference>
<dbReference type="GO" id="GO:0031267">
    <property type="term" value="F:small GTPase binding"/>
    <property type="evidence" value="ECO:0007669"/>
    <property type="project" value="TreeGrafter"/>
</dbReference>
<evidence type="ECO:0000259" key="1">
    <source>
        <dbReference type="Pfam" id="PF24520"/>
    </source>
</evidence>
<gene>
    <name evidence="2" type="ORF">MS3_07134</name>
</gene>
<dbReference type="GO" id="GO:1990423">
    <property type="term" value="C:RZZ complex"/>
    <property type="evidence" value="ECO:0007669"/>
    <property type="project" value="TreeGrafter"/>
</dbReference>
<feature type="domain" description="KNTC1 first ARM-repeats" evidence="1">
    <location>
        <begin position="99"/>
        <end position="369"/>
    </location>
</feature>
<evidence type="ECO:0000313" key="2">
    <source>
        <dbReference type="EMBL" id="KGB38733.1"/>
    </source>
</evidence>
<protein>
    <recommendedName>
        <fullName evidence="1">KNTC1 first ARM-repeats domain-containing protein</fullName>
    </recommendedName>
</protein>
<dbReference type="PANTHER" id="PTHR15688:SF1">
    <property type="entry name" value="KINETOCHORE-ASSOCIATED PROTEIN 1"/>
    <property type="match status" value="1"/>
</dbReference>
<dbReference type="GO" id="GO:0007094">
    <property type="term" value="P:mitotic spindle assembly checkpoint signaling"/>
    <property type="evidence" value="ECO:0007669"/>
    <property type="project" value="TreeGrafter"/>
</dbReference>
<dbReference type="EMBL" id="KL251069">
    <property type="protein sequence ID" value="KGB38733.1"/>
    <property type="molecule type" value="Genomic_DNA"/>
</dbReference>
<sequence>MFFCCHIDPAVVWNLQLGQLFLFNIFASVCLGCLGQFPKVHDFYICPKTNESTVVANDECPGFHEITIVILRDLDENDQPSPSGLTKLLELVLFPRLLHLLKSKKFEEARLLVKTFNLGSEDFQLVLTTEVEFLVNAIHKQDQDNSLLYPRLLICLQQTEELWKNLEVVASVLQITMINSDDQLKLLLIIKDKLITNNPEDISTAHEDMGTKVLILLKRLKAFLMIYGSDSYTPENWIEFRDANVYTIFARLFLSNSPSAEDKASDPSQAFLFWILYKGELSQFLTWETLELLFNLLSKRPLTCIVSEYSCDDNVGSPCRSNELELLESEEAIQKWIRNELLPVVIRQLPETLPMLAKYLIQRVRELEACSFTSNSNVHIQESKIKCPFSWPSTAISWINKFVESVNISESNNEEYYLNICSVADLYLSGIASRNPEVDPFFELRKLANQLDTIKLLRDVYNCQLSIDCCEGETELSIAYRILDVAFNLGTRFDNGVDKLTARYLKDRNIDYQTFFQGYSCDLINRIRTAIHSSILDDDCPTEWLRSPKCKQSHKNTNLNQDPHVLAQQACLVASWITVPSCRMKVVLDLASVAPLPWSDDLIALTESVLGQARIPGSCSQYVDGLTHKMNKLERLCNIARLHEIFTRYELKEFSLSDVGYTNSLWLADQAISRILRSDEGPFGTNTPFINPQLTRSDPVYRDATIVAQKLLDQLQWPLLFAQLYMELALFKVIQSKELEITSFPDDYESRISFFIIHLNFTASETYDFFNRSGKLEKAYTSQFTFIKDWLIRLTFRSMKQLLKHGDVLSQFQRSLIVDLWLSLASMRATLNSIENVKNCTQMSWRHLMQFTKLYVTSPSDENNSTEPEITIPFELFSNDKFVFGLLTDRLCIIRRLTKLYIEQVYSSNESMEIDNLFNLPVKLRSSYHFLLPDLPYGIREELITWQWFSSLCSSICSSSESRSQLNLTNDHNLFITKTFQIQSLLVKMTEILMNIHQTRLHSSLGKTKSELVKISSTYCYLVPTCCYCRCVWNRPLARLGCIIELYVLHIFPFLMKIVKSVQLDEISIRKSIVSIIPTILSTFSSLLLWAGGQDHLSPVVEQKCICRMFALTNEFQALRLVVHAFTNVFEQINRAYQSSKFYDNDPLECVFYTSLYREQTTIDMVHSKLQSNHFTDSLQYLTNLLKWFTRHYSHNDNNKSDDITENKEEQKTARTDNTDILHRILEEGMKIASSWSSEFGLRLTGSHTLLIGIMNLIRSCVTLNIWSDSFIFDLGLQEPNNDAVNNCFNLFNKCLSSSLNSILNPSDGKYLDQPLALSLALALPIEEATNVVRNFVAHNKHAPKKIMARIFQFNFFCFFSRLSKIHLMNNLIALFPVYSDFIRSYVEFAVANIIFMFSQITCKRDINLLELSQTMGKMWSWHIVLKPYKLNFSRIITHGMDHSSLQHILDKLCRMVPSLKELSVYLVPSDHQSNESMAKRLDTTERSLPSIRLIARFSKDFNIPLKPYLIKHLNVLFKPNNSCADSEDGDFSFVGLSNNENMFLPKSENVINESEVNCFIRYQKICLSRAHTILRLLFRSGKQSDNPQHSLNELANLLQSFYASTSPYDYERLSFLFSWIRTCCSKMITNKQLQLLDFLRTYKRSHPPRDFELERVSATIGNETTSFSKSEGHHHISNIRMPYHQLLSGSLPIKIIGPEITVSNVNFWLRVNQSMEWNSSDLIKITAAQNLANQYTVVGLLPMATSNYATDELSVPRSVGWDRALPCQILIEPLFNQLNSLLESVKSTLNVYSLLAGLARRVIYGPHRLLILRLARDLAKTYLFRADNEARFLYARNKLSCSDPEACSNDESLDYDSDEGPKELRENIRLARVALEKAETSHKQFAMEGCLYEHHLADWEEVNKHFNSPFELILNLLHKAASELQSSVTWNCRSRLPISELFLRRRVIKALPHIAELAHIDLLDVAKHIMVNRLKLPSCIFMNRDLNESSITNRSLLLDMTAECGEFSPDDISFNATMCQPQFNSVNILENQDSNQSEPKQEDFMLAELLLQQMELKQELLPVLELFVFNGTPDQYVSARWRAARCILRCQCGLILRPKLSLIELRSTLLRLSTLASCPTHTSQQLVSDASLSCTSSRGDTFNSLCCARLINSIKQLIVSSSNSLQTIHLASRLVLDYELLSPTTLTQLLEFINYHSENESLDYALFLLIFIQSSSNVNESMKWFFSNPVKQGCMLHCLLSSLVDRISLRLLSHKQSLSRKVENFLSKLTCFLVSWPFPDAEIEAIFFELSKLLSPMFSKQTVGCNVSLQRITVIIGGFLRLLALSCSNKHMTMQLNTWFNLVNGNEEKQNLVGLVHDAAQASEICLTSKFLSIL</sequence>
<accession>A0A095C930</accession>
<dbReference type="STRING" id="6185.A0A095C930"/>
<dbReference type="InterPro" id="IPR055403">
    <property type="entry name" value="ARM_KNTC1_1st"/>
</dbReference>
<dbReference type="GO" id="GO:0005828">
    <property type="term" value="C:kinetochore microtubule"/>
    <property type="evidence" value="ECO:0007669"/>
    <property type="project" value="TreeGrafter"/>
</dbReference>
<dbReference type="InterPro" id="IPR052802">
    <property type="entry name" value="KNTC1"/>
</dbReference>
<dbReference type="PANTHER" id="PTHR15688">
    <property type="entry name" value="KINETOCHORE-ASSOCIATED PROTEIN 1"/>
    <property type="match status" value="1"/>
</dbReference>
<organism evidence="2">
    <name type="scientific">Schistosoma haematobium</name>
    <name type="common">Blood fluke</name>
    <dbReference type="NCBI Taxonomy" id="6185"/>
    <lineage>
        <taxon>Eukaryota</taxon>
        <taxon>Metazoa</taxon>
        <taxon>Spiralia</taxon>
        <taxon>Lophotrochozoa</taxon>
        <taxon>Platyhelminthes</taxon>
        <taxon>Trematoda</taxon>
        <taxon>Digenea</taxon>
        <taxon>Strigeidida</taxon>
        <taxon>Schistosomatoidea</taxon>
        <taxon>Schistosomatidae</taxon>
        <taxon>Schistosoma</taxon>
    </lineage>
</organism>
<dbReference type="Pfam" id="PF24520">
    <property type="entry name" value="ARM_KNTC1_1st"/>
    <property type="match status" value="1"/>
</dbReference>
<dbReference type="GO" id="GO:1903394">
    <property type="term" value="P:protein localization to kinetochore involved in kinetochore assembly"/>
    <property type="evidence" value="ECO:0007669"/>
    <property type="project" value="TreeGrafter"/>
</dbReference>
<dbReference type="GO" id="GO:0000070">
    <property type="term" value="P:mitotic sister chromatid segregation"/>
    <property type="evidence" value="ECO:0007669"/>
    <property type="project" value="TreeGrafter"/>
</dbReference>